<dbReference type="InterPro" id="IPR029058">
    <property type="entry name" value="AB_hydrolase_fold"/>
</dbReference>
<feature type="transmembrane region" description="Helical" evidence="2">
    <location>
        <begin position="53"/>
        <end position="73"/>
    </location>
</feature>
<dbReference type="Pfam" id="PF02037">
    <property type="entry name" value="SAP"/>
    <property type="match status" value="1"/>
</dbReference>
<protein>
    <submittedName>
        <fullName evidence="4">Dienelactone hydrolase family protein</fullName>
        <ecNumber evidence="4">3.1.-.-</ecNumber>
    </submittedName>
</protein>
<dbReference type="InterPro" id="IPR036361">
    <property type="entry name" value="SAP_dom_sf"/>
</dbReference>
<feature type="compositionally biased region" description="Low complexity" evidence="1">
    <location>
        <begin position="206"/>
        <end position="228"/>
    </location>
</feature>
<comment type="caution">
    <text evidence="4">The sequence shown here is derived from an EMBL/GenBank/DDBJ whole genome shotgun (WGS) entry which is preliminary data.</text>
</comment>
<dbReference type="InterPro" id="IPR003034">
    <property type="entry name" value="SAP_dom"/>
</dbReference>
<evidence type="ECO:0000313" key="4">
    <source>
        <dbReference type="EMBL" id="KAK1735426.1"/>
    </source>
</evidence>
<keyword evidence="2" id="KW-0472">Membrane</keyword>
<dbReference type="SUPFAM" id="SSF53474">
    <property type="entry name" value="alpha/beta-Hydrolases"/>
    <property type="match status" value="1"/>
</dbReference>
<evidence type="ECO:0000313" key="5">
    <source>
        <dbReference type="Proteomes" id="UP001224775"/>
    </source>
</evidence>
<dbReference type="InterPro" id="IPR002925">
    <property type="entry name" value="Dienelactn_hydro"/>
</dbReference>
<feature type="compositionally biased region" description="Basic and acidic residues" evidence="1">
    <location>
        <begin position="229"/>
        <end position="248"/>
    </location>
</feature>
<dbReference type="EMBL" id="JATAAI010000034">
    <property type="protein sequence ID" value="KAK1735426.1"/>
    <property type="molecule type" value="Genomic_DNA"/>
</dbReference>
<keyword evidence="5" id="KW-1185">Reference proteome</keyword>
<dbReference type="Gene3D" id="1.10.720.30">
    <property type="entry name" value="SAP domain"/>
    <property type="match status" value="1"/>
</dbReference>
<dbReference type="Gene3D" id="3.40.50.1820">
    <property type="entry name" value="alpha/beta hydrolase"/>
    <property type="match status" value="1"/>
</dbReference>
<organism evidence="4 5">
    <name type="scientific">Skeletonema marinoi</name>
    <dbReference type="NCBI Taxonomy" id="267567"/>
    <lineage>
        <taxon>Eukaryota</taxon>
        <taxon>Sar</taxon>
        <taxon>Stramenopiles</taxon>
        <taxon>Ochrophyta</taxon>
        <taxon>Bacillariophyta</taxon>
        <taxon>Coscinodiscophyceae</taxon>
        <taxon>Thalassiosirophycidae</taxon>
        <taxon>Thalassiosirales</taxon>
        <taxon>Skeletonemataceae</taxon>
        <taxon>Skeletonema</taxon>
        <taxon>Skeletonema marinoi-dohrnii complex</taxon>
    </lineage>
</organism>
<reference evidence="4" key="1">
    <citation type="submission" date="2023-06" db="EMBL/GenBank/DDBJ databases">
        <title>Survivors Of The Sea: Transcriptome response of Skeletonema marinoi to long-term dormancy.</title>
        <authorList>
            <person name="Pinder M.I.M."/>
            <person name="Kourtchenko O."/>
            <person name="Robertson E.K."/>
            <person name="Larsson T."/>
            <person name="Maumus F."/>
            <person name="Osuna-Cruz C.M."/>
            <person name="Vancaester E."/>
            <person name="Stenow R."/>
            <person name="Vandepoele K."/>
            <person name="Ploug H."/>
            <person name="Bruchert V."/>
            <person name="Godhe A."/>
            <person name="Topel M."/>
        </authorList>
    </citation>
    <scope>NUCLEOTIDE SEQUENCE</scope>
    <source>
        <strain evidence="4">R05AC</strain>
    </source>
</reference>
<feature type="non-terminal residue" evidence="4">
    <location>
        <position position="1"/>
    </location>
</feature>
<gene>
    <name evidence="4" type="ORF">QTG54_014040</name>
</gene>
<evidence type="ECO:0000256" key="2">
    <source>
        <dbReference type="SAM" id="Phobius"/>
    </source>
</evidence>
<dbReference type="PANTHER" id="PTHR17630:SF44">
    <property type="entry name" value="PROTEIN AIM2"/>
    <property type="match status" value="1"/>
</dbReference>
<evidence type="ECO:0000256" key="1">
    <source>
        <dbReference type="SAM" id="MobiDB-lite"/>
    </source>
</evidence>
<feature type="domain" description="SAP" evidence="3">
    <location>
        <begin position="154"/>
        <end position="188"/>
    </location>
</feature>
<keyword evidence="2" id="KW-1133">Transmembrane helix</keyword>
<name>A0AAD8XWY0_9STRA</name>
<keyword evidence="2" id="KW-0812">Transmembrane</keyword>
<evidence type="ECO:0000259" key="3">
    <source>
        <dbReference type="PROSITE" id="PS50800"/>
    </source>
</evidence>
<feature type="region of interest" description="Disordered" evidence="1">
    <location>
        <begin position="363"/>
        <end position="390"/>
    </location>
</feature>
<dbReference type="GO" id="GO:0016787">
    <property type="term" value="F:hydrolase activity"/>
    <property type="evidence" value="ECO:0007669"/>
    <property type="project" value="UniProtKB-KW"/>
</dbReference>
<accession>A0AAD8XWY0</accession>
<dbReference type="Proteomes" id="UP001224775">
    <property type="component" value="Unassembled WGS sequence"/>
</dbReference>
<dbReference type="AlphaFoldDB" id="A0AAD8XWY0"/>
<proteinExistence type="predicted"/>
<feature type="compositionally biased region" description="Polar residues" evidence="1">
    <location>
        <begin position="155"/>
        <end position="164"/>
    </location>
</feature>
<feature type="compositionally biased region" description="Acidic residues" evidence="1">
    <location>
        <begin position="116"/>
        <end position="130"/>
    </location>
</feature>
<feature type="region of interest" description="Disordered" evidence="1">
    <location>
        <begin position="113"/>
        <end position="170"/>
    </location>
</feature>
<feature type="compositionally biased region" description="Basic and acidic residues" evidence="1">
    <location>
        <begin position="270"/>
        <end position="280"/>
    </location>
</feature>
<dbReference type="EC" id="3.1.-.-" evidence="4"/>
<feature type="region of interest" description="Disordered" evidence="1">
    <location>
        <begin position="270"/>
        <end position="312"/>
    </location>
</feature>
<dbReference type="PANTHER" id="PTHR17630">
    <property type="entry name" value="DIENELACTONE HYDROLASE"/>
    <property type="match status" value="1"/>
</dbReference>
<feature type="region of interest" description="Disordered" evidence="1">
    <location>
        <begin position="195"/>
        <end position="248"/>
    </location>
</feature>
<dbReference type="PROSITE" id="PS50800">
    <property type="entry name" value="SAP"/>
    <property type="match status" value="1"/>
</dbReference>
<dbReference type="Pfam" id="PF01738">
    <property type="entry name" value="DLH"/>
    <property type="match status" value="1"/>
</dbReference>
<keyword evidence="4" id="KW-0378">Hydrolase</keyword>
<dbReference type="SMART" id="SM00513">
    <property type="entry name" value="SAP"/>
    <property type="match status" value="1"/>
</dbReference>
<sequence length="858" mass="95547">WFWHQISCFASAAPKPYTGRAASHNNNNNNSSTMMVAVTTTCKRRHMTCQPRSMLMMGLFILAMAHLPIISAFTSPSSVTSAQTRHLDRQSPMIQYNNYILSDRRTARILYASQQQDDDEEEEEDDDEEMPPIITGFELDEDDNDTTTLTPTELQSMTVPQLKQQLRLRGKKVSGNKSDLIARLLEKKRSGIFMDISGDDVGDGYSKYQKPYTPSSSSSSSSSQTSTTSDKKEAQSAEESKRVSEAKARGAEIVDVTEFLEDEKEWKTNFRSSDRKKSIHDDDDAIDVESKGQDANDDDASSSSSSSPEVWGEDAKIVEDYEGRSIVVDGLSRTVIEYKGSNNTIVQAYVVGSRESLKKFLRGGTAMDSNGQQTTEDDRDGSSAPKTVYSSMEEEVLAIQRKRELESKRGLIRPDEVEGVEDRSDPGTYYQHIERDYGDWGVYTPTGAQLSSAEVQGVLLLSDVYGPFTENTQALADKIAFECQPVVVFVPDMFRGDPWTMNPTVDEEDGVARNEKGKSYEEWRASHPDRRVDVDIRAAAAVLREKYAVSSIAVWGTCYGGGRALEAAAGWYEGGASSYYEDAFSDRRAPPHVDPIACISWYPTRYDANRLFGENNEGFRTFESGEDRKVAVMAVFAENDELSGATPEDAALLRSRLENDPRVVDFMVKVFPGQKHGFAHNHLGQPEEGSDDTERFVDEGFGSVDPLTTGGDAEVACLLSTAWMETYTRVFLPTVGSPVRDEEENSWSSTLEASFQAEQKGIREELEEAISTFEDVSPDLGRMSQSRSPLLDGEANEAYDRIEEEREKIKQEILTKYGISPDDDDETFNAKFAKAMADGALDRLLIDAYVDDSGDAYW</sequence>
<dbReference type="SUPFAM" id="SSF68906">
    <property type="entry name" value="SAP domain"/>
    <property type="match status" value="1"/>
</dbReference>